<dbReference type="Proteomes" id="UP000054226">
    <property type="component" value="Unassembled WGS sequence"/>
</dbReference>
<dbReference type="PANTHER" id="PTHR33908:SF11">
    <property type="entry name" value="MEMBRANE PROTEIN"/>
    <property type="match status" value="1"/>
</dbReference>
<evidence type="ECO:0000256" key="8">
    <source>
        <dbReference type="SAM" id="Phobius"/>
    </source>
</evidence>
<organism evidence="10 11">
    <name type="scientific">Amycolatopsis decaplanina DSM 44594</name>
    <dbReference type="NCBI Taxonomy" id="1284240"/>
    <lineage>
        <taxon>Bacteria</taxon>
        <taxon>Bacillati</taxon>
        <taxon>Actinomycetota</taxon>
        <taxon>Actinomycetes</taxon>
        <taxon>Pseudonocardiales</taxon>
        <taxon>Pseudonocardiaceae</taxon>
        <taxon>Amycolatopsis</taxon>
    </lineage>
</organism>
<proteinExistence type="predicted"/>
<evidence type="ECO:0000256" key="7">
    <source>
        <dbReference type="ARBA" id="ARBA00023136"/>
    </source>
</evidence>
<dbReference type="AlphaFoldDB" id="M2ZA02"/>
<feature type="transmembrane region" description="Helical" evidence="8">
    <location>
        <begin position="179"/>
        <end position="210"/>
    </location>
</feature>
<dbReference type="GO" id="GO:0016763">
    <property type="term" value="F:pentosyltransferase activity"/>
    <property type="evidence" value="ECO:0007669"/>
    <property type="project" value="TreeGrafter"/>
</dbReference>
<keyword evidence="3" id="KW-0328">Glycosyltransferase</keyword>
<evidence type="ECO:0000256" key="6">
    <source>
        <dbReference type="ARBA" id="ARBA00022989"/>
    </source>
</evidence>
<feature type="domain" description="Glycosyltransferase RgtA/B/C/D-like" evidence="9">
    <location>
        <begin position="80"/>
        <end position="239"/>
    </location>
</feature>
<evidence type="ECO:0000256" key="1">
    <source>
        <dbReference type="ARBA" id="ARBA00004651"/>
    </source>
</evidence>
<evidence type="ECO:0000313" key="11">
    <source>
        <dbReference type="Proteomes" id="UP000054226"/>
    </source>
</evidence>
<dbReference type="InterPro" id="IPR038731">
    <property type="entry name" value="RgtA/B/C-like"/>
</dbReference>
<feature type="transmembrane region" description="Helical" evidence="8">
    <location>
        <begin position="297"/>
        <end position="314"/>
    </location>
</feature>
<feature type="transmembrane region" description="Helical" evidence="8">
    <location>
        <begin position="268"/>
        <end position="285"/>
    </location>
</feature>
<keyword evidence="6 8" id="KW-1133">Transmembrane helix</keyword>
<evidence type="ECO:0000256" key="5">
    <source>
        <dbReference type="ARBA" id="ARBA00022692"/>
    </source>
</evidence>
<feature type="transmembrane region" description="Helical" evidence="8">
    <location>
        <begin position="37"/>
        <end position="58"/>
    </location>
</feature>
<dbReference type="PANTHER" id="PTHR33908">
    <property type="entry name" value="MANNOSYLTRANSFERASE YKCB-RELATED"/>
    <property type="match status" value="1"/>
</dbReference>
<evidence type="ECO:0000256" key="4">
    <source>
        <dbReference type="ARBA" id="ARBA00022679"/>
    </source>
</evidence>
<dbReference type="PATRIC" id="fig|1284240.4.peg.4389"/>
<evidence type="ECO:0000256" key="2">
    <source>
        <dbReference type="ARBA" id="ARBA00022475"/>
    </source>
</evidence>
<feature type="transmembrane region" description="Helical" evidence="8">
    <location>
        <begin position="222"/>
        <end position="241"/>
    </location>
</feature>
<reference evidence="10 11" key="1">
    <citation type="journal article" date="2013" name="Genome Announc.">
        <title>Draft Genome Sequence of Amycolatopsis decaplanina Strain DSM 44594T.</title>
        <authorList>
            <person name="Kaur N."/>
            <person name="Kumar S."/>
            <person name="Bala M."/>
            <person name="Raghava G.P."/>
            <person name="Mayilraj S."/>
        </authorList>
    </citation>
    <scope>NUCLEOTIDE SEQUENCE [LARGE SCALE GENOMIC DNA]</scope>
    <source>
        <strain evidence="10 11">DSM 44594</strain>
    </source>
</reference>
<keyword evidence="5 8" id="KW-0812">Transmembrane</keyword>
<name>M2ZA02_9PSEU</name>
<comment type="subcellular location">
    <subcellularLocation>
        <location evidence="1">Cell membrane</location>
        <topology evidence="1">Multi-pass membrane protein</topology>
    </subcellularLocation>
</comment>
<evidence type="ECO:0000256" key="3">
    <source>
        <dbReference type="ARBA" id="ARBA00022676"/>
    </source>
</evidence>
<sequence>MTLLTRFPDGIVSGGLGIMSNATQTVRTGQERTFARLPVFVVAALAAAALLATSGRYAHGFDELYFLMAGRDHLAWGYFDQPPLIPALAGAMDTLFPGSLVMLRLPMTLAAAAGVVVTALIARELGGGRGAQVLAAGLYATSGVIIVSHWIGTYVFDPFLWTVIVWLVVRWVRVRRDGLLVWAGVVTAISLQTKFLIPAFWALALVGALVLGPRELLRRPKLWLGAGIAVVATIPTLVWQASNGWPYLIMNDVVSAEFPGTWPFLRDGFLTAGVGAGVLAFVYGLVRLNFSRELRGYRFLGVAIAAIIVAFLVLHGRSYYLMSVFALPFAAAATGFAKHVPKWRPVAWPVMVLSAVITLAGLPIYPASMTRTSLGPITLGSSFAGGELPQQELVKAVGETYAALPPDQRARTAVYAEIYPFAAATEFYGQRYGIDHVYSGHRGYWYFDRPPESAGSVLFLGFDPGLLKPYFATVTPVVEGLLWRYDGRQGSWDEIWPKLERH</sequence>
<accession>M2ZA02</accession>
<evidence type="ECO:0000313" key="10">
    <source>
        <dbReference type="EMBL" id="EME57204.1"/>
    </source>
</evidence>
<keyword evidence="7 8" id="KW-0472">Membrane</keyword>
<keyword evidence="2" id="KW-1003">Cell membrane</keyword>
<keyword evidence="4" id="KW-0808">Transferase</keyword>
<feature type="transmembrane region" description="Helical" evidence="8">
    <location>
        <begin position="133"/>
        <end position="151"/>
    </location>
</feature>
<feature type="transmembrane region" description="Helical" evidence="8">
    <location>
        <begin position="346"/>
        <end position="365"/>
    </location>
</feature>
<dbReference type="EMBL" id="AOHO01000061">
    <property type="protein sequence ID" value="EME57204.1"/>
    <property type="molecule type" value="Genomic_DNA"/>
</dbReference>
<dbReference type="GO" id="GO:0005886">
    <property type="term" value="C:plasma membrane"/>
    <property type="evidence" value="ECO:0007669"/>
    <property type="project" value="UniProtKB-SubCell"/>
</dbReference>
<dbReference type="Pfam" id="PF13231">
    <property type="entry name" value="PMT_2"/>
    <property type="match status" value="1"/>
</dbReference>
<keyword evidence="11" id="KW-1185">Reference proteome</keyword>
<protein>
    <recommendedName>
        <fullName evidence="9">Glycosyltransferase RgtA/B/C/D-like domain-containing protein</fullName>
    </recommendedName>
</protein>
<evidence type="ECO:0000259" key="9">
    <source>
        <dbReference type="Pfam" id="PF13231"/>
    </source>
</evidence>
<dbReference type="GO" id="GO:0009103">
    <property type="term" value="P:lipopolysaccharide biosynthetic process"/>
    <property type="evidence" value="ECO:0007669"/>
    <property type="project" value="UniProtKB-ARBA"/>
</dbReference>
<gene>
    <name evidence="10" type="ORF">H074_21607</name>
</gene>
<dbReference type="InterPro" id="IPR050297">
    <property type="entry name" value="LipidA_mod_glycosyltrf_83"/>
</dbReference>
<comment type="caution">
    <text evidence="10">The sequence shown here is derived from an EMBL/GenBank/DDBJ whole genome shotgun (WGS) entry which is preliminary data.</text>
</comment>
<feature type="transmembrane region" description="Helical" evidence="8">
    <location>
        <begin position="101"/>
        <end position="121"/>
    </location>
</feature>